<comment type="caution">
    <text evidence="7">The sequence shown here is derived from an EMBL/GenBank/DDBJ whole genome shotgun (WGS) entry which is preliminary data.</text>
</comment>
<dbReference type="Pfam" id="PF24519">
    <property type="entry name" value="Ig-like_Pom152_1"/>
    <property type="match status" value="1"/>
</dbReference>
<keyword evidence="1" id="KW-1133">Transmembrane helix</keyword>
<sequence>MVQRYETNRRFRRRSRERDFPKPLISTKVLDAASQRIFVFSVFILLQSWKIYDLVLLKSDLASTSLSSFTFILKYAVIDGTFLWLLPILKIPHINFSPLQTIVCILLMNGISMFLVSSWAVPLLSYIVLPVWKVLLQKKELNIVGESITRANAIDMDSHFKGQLTIKYLPDSSAKMNPFHIDQTCLGSENGFEIEMPVEFNTTSGIGFLQVQQTTPNNEIKLHNYTGHALNKLFRKNNLHLNKLGGDSKNKNKNKNSNNIFYAQFPIREPGFYRLKNVLDKKGNSIRMYKSEFMIAECPSARFYYPPHFDKSKTFMCLSSLEEKTFPIPWLEVSGPPQLFVALEIRVNGNDFKSFNISISQDADNSKDRLKTDFGYLRTVKLLRNSLEPIVLQNSHPKDLGADTVIEFHLKSVSDIFGNIHRYQPLSKDLDVWFRLNLRKSPTIGLFDPNPEKQLIINGTKALGISHMDQFKASDFPIEITVAATTTTNNRSNFTQKFNSVSAMQRGISISQPGSYQLLNAHDAFCPCEIANVSSVEVELATPPNLDIIAVPVSDKCLGVVGYKFDFNLTGKAPFKVQYQIYSNNSGILRPIVSDSGKKMREILSHQNSYSFEFRPPSEGSYTIIFKNIRDANYYQRPIPVNETIFSYQTYFRQASEIFLKPSSRTLYTCYGESASIPVDFKGNDPFSFAFDFIDPQSKKNLIKSTHEDNVIGNFVIRTPPSLIGKTYEVVLRDAKDKYGCNVRILNQNKPVRVVSRPDIPEVRLKQPNEQLMIVEGGHVEVPLDYKSSIGPHVKDFIDMKYLPVDANHTQIKRASIKGSSIQLSQAGTYWLHSFENNGCKGKIADSERKVTLFYHEKPSLAIVPGNEYLQHRDDSTIHLKPVCIGCENEIKLSLKGKAPFVIDYEIKLPSGKIESRSMSIEGDSIKVKLLTKENGLYEHTFKRIYDSIYTKGKGIVVETNTPKVLYKVNALPKVQFLSDKHFSQICENKLNMGESLCNIPVKFFGEYPFDIDVLVKNEETGNTQLLHFKNIIESHFALKSMDFFTLGDYSISLIKVTDGNGCTSEVESNLKYILSIMEPPNIVKSDPSRSHYCVGDHVAYNLTGAAPIKVFYEYNNVERKAEVNHRFERLASKPGVLHIKNLVDSGENQCMVDYTTSLDKFNSLSLEVHELPSVEVNKGDYIIEDLHEGDQTELIFTFVGEPPFQLTYIRTIEVKRGHKKVKKLLEKESVSDILEREYTVLASLEGTYEAIEVSDKYCRAVKTVSYIE</sequence>
<dbReference type="Proteomes" id="UP001202479">
    <property type="component" value="Unassembled WGS sequence"/>
</dbReference>
<proteinExistence type="predicted"/>
<gene>
    <name evidence="7" type="ORF">KGF56_004799</name>
</gene>
<evidence type="ECO:0000313" key="8">
    <source>
        <dbReference type="Proteomes" id="UP001202479"/>
    </source>
</evidence>
<dbReference type="GO" id="GO:0070762">
    <property type="term" value="C:nuclear pore transmembrane ring"/>
    <property type="evidence" value="ECO:0007669"/>
    <property type="project" value="TreeGrafter"/>
</dbReference>
<dbReference type="GO" id="GO:0006606">
    <property type="term" value="P:protein import into nucleus"/>
    <property type="evidence" value="ECO:0007669"/>
    <property type="project" value="TreeGrafter"/>
</dbReference>
<feature type="transmembrane region" description="Helical" evidence="1">
    <location>
        <begin position="101"/>
        <end position="129"/>
    </location>
</feature>
<dbReference type="InterPro" id="IPR056542">
    <property type="entry name" value="Ig-like_POM152_1st"/>
</dbReference>
<evidence type="ECO:0000256" key="1">
    <source>
        <dbReference type="SAM" id="Phobius"/>
    </source>
</evidence>
<dbReference type="InterPro" id="IPR056543">
    <property type="entry name" value="Ig-like_POM152_9th"/>
</dbReference>
<dbReference type="Pfam" id="PF23664">
    <property type="entry name" value="Ig_Pom152"/>
    <property type="match status" value="2"/>
</dbReference>
<dbReference type="Pfam" id="PF24097">
    <property type="entry name" value="TMD_POM152"/>
    <property type="match status" value="1"/>
</dbReference>
<feature type="domain" description="Nucleoporin POM152 ninth Ig-like" evidence="6">
    <location>
        <begin position="1084"/>
        <end position="1154"/>
    </location>
</feature>
<dbReference type="PANTHER" id="PTHR28206">
    <property type="entry name" value="NUCLEOPORIN POM152"/>
    <property type="match status" value="1"/>
</dbReference>
<evidence type="ECO:0000259" key="4">
    <source>
        <dbReference type="Pfam" id="PF24312"/>
    </source>
</evidence>
<dbReference type="GO" id="GO:0006999">
    <property type="term" value="P:nuclear pore organization"/>
    <property type="evidence" value="ECO:0007669"/>
    <property type="project" value="TreeGrafter"/>
</dbReference>
<dbReference type="GO" id="GO:0017056">
    <property type="term" value="F:structural constituent of nuclear pore"/>
    <property type="evidence" value="ECO:0007669"/>
    <property type="project" value="InterPro"/>
</dbReference>
<dbReference type="EMBL" id="JAHUZD010000149">
    <property type="protein sequence ID" value="KAI3402391.2"/>
    <property type="molecule type" value="Genomic_DNA"/>
</dbReference>
<dbReference type="InterPro" id="IPR056544">
    <property type="entry name" value="Ig_POM152"/>
</dbReference>
<feature type="domain" description="Nucleoporin POM152 immunoglobulin-like" evidence="2">
    <location>
        <begin position="542"/>
        <end position="652"/>
    </location>
</feature>
<evidence type="ECO:0000313" key="7">
    <source>
        <dbReference type="EMBL" id="KAI3402391.2"/>
    </source>
</evidence>
<dbReference type="InterPro" id="IPR037701">
    <property type="entry name" value="Pom152"/>
</dbReference>
<dbReference type="Pfam" id="PF24312">
    <property type="entry name" value="Ig-like_POM152"/>
    <property type="match status" value="1"/>
</dbReference>
<feature type="transmembrane region" description="Helical" evidence="1">
    <location>
        <begin position="69"/>
        <end position="89"/>
    </location>
</feature>
<feature type="transmembrane region" description="Helical" evidence="1">
    <location>
        <begin position="37"/>
        <end position="57"/>
    </location>
</feature>
<evidence type="ECO:0000259" key="3">
    <source>
        <dbReference type="Pfam" id="PF24097"/>
    </source>
</evidence>
<accession>A0AAI9WVX1</accession>
<reference evidence="7" key="1">
    <citation type="journal article" date="2022" name="DNA Res.">
        <title>Genome analysis of five recently described species of the CUG-Ser clade uncovers Candida theae as a new hybrid lineage with pathogenic potential in the Candida parapsilosis species complex.</title>
        <authorList>
            <person name="Mixao V."/>
            <person name="Del Olmo V."/>
            <person name="Hegedusova E."/>
            <person name="Saus E."/>
            <person name="Pryszcz L."/>
            <person name="Cillingova A."/>
            <person name="Nosek J."/>
            <person name="Gabaldon T."/>
        </authorList>
    </citation>
    <scope>NUCLEOTIDE SEQUENCE</scope>
    <source>
        <strain evidence="7">CBS 10844</strain>
    </source>
</reference>
<evidence type="ECO:0000259" key="6">
    <source>
        <dbReference type="Pfam" id="PF24527"/>
    </source>
</evidence>
<dbReference type="PANTHER" id="PTHR28206:SF1">
    <property type="entry name" value="NUCLEOPORIN POM152"/>
    <property type="match status" value="1"/>
</dbReference>
<feature type="domain" description="Nucleoporin POM152 Ig-like" evidence="4">
    <location>
        <begin position="761"/>
        <end position="848"/>
    </location>
</feature>
<dbReference type="AlphaFoldDB" id="A0AAI9WVX1"/>
<protein>
    <submittedName>
        <fullName evidence="7">POM152</fullName>
    </submittedName>
</protein>
<evidence type="ECO:0000259" key="5">
    <source>
        <dbReference type="Pfam" id="PF24519"/>
    </source>
</evidence>
<evidence type="ECO:0000259" key="2">
    <source>
        <dbReference type="Pfam" id="PF23664"/>
    </source>
</evidence>
<keyword evidence="1" id="KW-0812">Transmembrane</keyword>
<dbReference type="InterPro" id="IPR056541">
    <property type="entry name" value="Ig-like_POM152"/>
</dbReference>
<dbReference type="Pfam" id="PF24527">
    <property type="entry name" value="Ig-like_Pom152_9"/>
    <property type="match status" value="1"/>
</dbReference>
<dbReference type="RefSeq" id="XP_049178140.1">
    <property type="nucleotide sequence ID" value="XM_049326275.1"/>
</dbReference>
<feature type="domain" description="Nucleoporin POM152 N-terminal transmembrane" evidence="3">
    <location>
        <begin position="31"/>
        <end position="119"/>
    </location>
</feature>
<organism evidence="7 8">
    <name type="scientific">Candida oxycetoniae</name>
    <dbReference type="NCBI Taxonomy" id="497107"/>
    <lineage>
        <taxon>Eukaryota</taxon>
        <taxon>Fungi</taxon>
        <taxon>Dikarya</taxon>
        <taxon>Ascomycota</taxon>
        <taxon>Saccharomycotina</taxon>
        <taxon>Pichiomycetes</taxon>
        <taxon>Debaryomycetaceae</taxon>
        <taxon>Candida/Lodderomyces clade</taxon>
        <taxon>Candida</taxon>
    </lineage>
</organism>
<feature type="domain" description="Nucleoporin POM152 immunoglobulin-like" evidence="2">
    <location>
        <begin position="890"/>
        <end position="952"/>
    </location>
</feature>
<keyword evidence="1" id="KW-0472">Membrane</keyword>
<keyword evidence="8" id="KW-1185">Reference proteome</keyword>
<name>A0AAI9WVX1_9ASCO</name>
<dbReference type="GeneID" id="73382412"/>
<dbReference type="InterPro" id="IPR056540">
    <property type="entry name" value="TMD_POM152"/>
</dbReference>
<feature type="domain" description="Nucleoporin POM152 first Ig-like" evidence="5">
    <location>
        <begin position="173"/>
        <end position="295"/>
    </location>
</feature>